<evidence type="ECO:0000313" key="2">
    <source>
        <dbReference type="EMBL" id="KXZ55332.1"/>
    </source>
</evidence>
<gene>
    <name evidence="2" type="ORF">GPECTOR_3g464</name>
</gene>
<dbReference type="OrthoDB" id="555459at2759"/>
<keyword evidence="3" id="KW-1185">Reference proteome</keyword>
<sequence>MTTIWRFNRDNPWMLTLLQVTRLNNPGVRIFVVCDAEVFKGYPELALRLAQLRVDVRVRESYMWKDSPTVRVLRNLPSWYNHEDESLYATTRHCALYSEAVRSGVKRIVLMDADVGLFSPVWDFTSPFDEDVVSGCRHTIQFVIIKTWALGNFCAFLANYYHKNETELRADARFLGKREDEFNNFHDMEFMSLFLHYTPPSVVSRRVLCPEQPDMPVCSTTYSGCRASSQVQALESFFKVKFNQAEAQGEFTVCSNLSSFHEIVEWGSDSRGLPVPVHRRTGECFPAIHFQGDCKRFIPSFLDHYKRIVREALTAGPGDGGGGAPGSGRRRRRLASWESAFLDEE</sequence>
<dbReference type="EMBL" id="LSYV01000004">
    <property type="protein sequence ID" value="KXZ55332.1"/>
    <property type="molecule type" value="Genomic_DNA"/>
</dbReference>
<feature type="compositionally biased region" description="Gly residues" evidence="1">
    <location>
        <begin position="317"/>
        <end position="326"/>
    </location>
</feature>
<dbReference type="Proteomes" id="UP000075714">
    <property type="component" value="Unassembled WGS sequence"/>
</dbReference>
<name>A0A150H025_GONPE</name>
<reference evidence="3" key="1">
    <citation type="journal article" date="2016" name="Nat. Commun.">
        <title>The Gonium pectorale genome demonstrates co-option of cell cycle regulation during the evolution of multicellularity.</title>
        <authorList>
            <person name="Hanschen E.R."/>
            <person name="Marriage T.N."/>
            <person name="Ferris P.J."/>
            <person name="Hamaji T."/>
            <person name="Toyoda A."/>
            <person name="Fujiyama A."/>
            <person name="Neme R."/>
            <person name="Noguchi H."/>
            <person name="Minakuchi Y."/>
            <person name="Suzuki M."/>
            <person name="Kawai-Toyooka H."/>
            <person name="Smith D.R."/>
            <person name="Sparks H."/>
            <person name="Anderson J."/>
            <person name="Bakaric R."/>
            <person name="Luria V."/>
            <person name="Karger A."/>
            <person name="Kirschner M.W."/>
            <person name="Durand P.M."/>
            <person name="Michod R.E."/>
            <person name="Nozaki H."/>
            <person name="Olson B.J."/>
        </authorList>
    </citation>
    <scope>NUCLEOTIDE SEQUENCE [LARGE SCALE GENOMIC DNA]</scope>
    <source>
        <strain evidence="3">NIES-2863</strain>
    </source>
</reference>
<feature type="region of interest" description="Disordered" evidence="1">
    <location>
        <begin position="313"/>
        <end position="345"/>
    </location>
</feature>
<proteinExistence type="predicted"/>
<evidence type="ECO:0000313" key="3">
    <source>
        <dbReference type="Proteomes" id="UP000075714"/>
    </source>
</evidence>
<accession>A0A150H025</accession>
<evidence type="ECO:0000256" key="1">
    <source>
        <dbReference type="SAM" id="MobiDB-lite"/>
    </source>
</evidence>
<dbReference type="AlphaFoldDB" id="A0A150H025"/>
<comment type="caution">
    <text evidence="2">The sequence shown here is derived from an EMBL/GenBank/DDBJ whole genome shotgun (WGS) entry which is preliminary data.</text>
</comment>
<evidence type="ECO:0008006" key="4">
    <source>
        <dbReference type="Google" id="ProtNLM"/>
    </source>
</evidence>
<protein>
    <recommendedName>
        <fullName evidence="4">Nucleotide-diphospho-sugar transferase domain-containing protein</fullName>
    </recommendedName>
</protein>
<organism evidence="2 3">
    <name type="scientific">Gonium pectorale</name>
    <name type="common">Green alga</name>
    <dbReference type="NCBI Taxonomy" id="33097"/>
    <lineage>
        <taxon>Eukaryota</taxon>
        <taxon>Viridiplantae</taxon>
        <taxon>Chlorophyta</taxon>
        <taxon>core chlorophytes</taxon>
        <taxon>Chlorophyceae</taxon>
        <taxon>CS clade</taxon>
        <taxon>Chlamydomonadales</taxon>
        <taxon>Volvocaceae</taxon>
        <taxon>Gonium</taxon>
    </lineage>
</organism>